<dbReference type="SMART" id="SM00382">
    <property type="entry name" value="AAA"/>
    <property type="match status" value="1"/>
</dbReference>
<dbReference type="PANTHER" id="PTHR43820">
    <property type="entry name" value="HIGH-AFFINITY BRANCHED-CHAIN AMINO ACID TRANSPORT ATP-BINDING PROTEIN LIVF"/>
    <property type="match status" value="1"/>
</dbReference>
<dbReference type="SUPFAM" id="SSF52540">
    <property type="entry name" value="P-loop containing nucleoside triphosphate hydrolases"/>
    <property type="match status" value="1"/>
</dbReference>
<feature type="domain" description="ABC transporter" evidence="6">
    <location>
        <begin position="6"/>
        <end position="237"/>
    </location>
</feature>
<dbReference type="RefSeq" id="WP_076712542.1">
    <property type="nucleotide sequence ID" value="NZ_MOEN01000006.1"/>
</dbReference>
<comment type="caution">
    <text evidence="7">The sequence shown here is derived from an EMBL/GenBank/DDBJ whole genome shotgun (WGS) entry which is preliminary data.</text>
</comment>
<dbReference type="GO" id="GO:0016887">
    <property type="term" value="F:ATP hydrolysis activity"/>
    <property type="evidence" value="ECO:0007669"/>
    <property type="project" value="InterPro"/>
</dbReference>
<dbReference type="AlphaFoldDB" id="A0A1R1MM79"/>
<evidence type="ECO:0000313" key="8">
    <source>
        <dbReference type="Proteomes" id="UP000187408"/>
    </source>
</evidence>
<evidence type="ECO:0000256" key="4">
    <source>
        <dbReference type="ARBA" id="ARBA00022840"/>
    </source>
</evidence>
<dbReference type="Gene3D" id="3.40.50.300">
    <property type="entry name" value="P-loop containing nucleotide triphosphate hydrolases"/>
    <property type="match status" value="1"/>
</dbReference>
<dbReference type="InterPro" id="IPR003439">
    <property type="entry name" value="ABC_transporter-like_ATP-bd"/>
</dbReference>
<dbReference type="PROSITE" id="PS00211">
    <property type="entry name" value="ABC_TRANSPORTER_1"/>
    <property type="match status" value="1"/>
</dbReference>
<gene>
    <name evidence="7" type="ORF">BLW93_02495</name>
</gene>
<dbReference type="GO" id="GO:0015807">
    <property type="term" value="P:L-amino acid transport"/>
    <property type="evidence" value="ECO:0007669"/>
    <property type="project" value="TreeGrafter"/>
</dbReference>
<comment type="similarity">
    <text evidence="1">Belongs to the ABC transporter superfamily.</text>
</comment>
<keyword evidence="2" id="KW-0813">Transport</keyword>
<keyword evidence="4 7" id="KW-0067">ATP-binding</keyword>
<organism evidence="7 8">
    <name type="scientific">Desulfurobacterium indicum</name>
    <dbReference type="NCBI Taxonomy" id="1914305"/>
    <lineage>
        <taxon>Bacteria</taxon>
        <taxon>Pseudomonadati</taxon>
        <taxon>Aquificota</taxon>
        <taxon>Aquificia</taxon>
        <taxon>Desulfurobacteriales</taxon>
        <taxon>Desulfurobacteriaceae</taxon>
        <taxon>Desulfurobacterium</taxon>
    </lineage>
</organism>
<keyword evidence="3" id="KW-0547">Nucleotide-binding</keyword>
<keyword evidence="5" id="KW-0029">Amino-acid transport</keyword>
<dbReference type="InterPro" id="IPR017871">
    <property type="entry name" value="ABC_transporter-like_CS"/>
</dbReference>
<dbReference type="PROSITE" id="PS50893">
    <property type="entry name" value="ABC_TRANSPORTER_2"/>
    <property type="match status" value="1"/>
</dbReference>
<evidence type="ECO:0000256" key="3">
    <source>
        <dbReference type="ARBA" id="ARBA00022741"/>
    </source>
</evidence>
<protein>
    <submittedName>
        <fullName evidence="7">ABC transporter ATP-binding protein</fullName>
    </submittedName>
</protein>
<evidence type="ECO:0000256" key="5">
    <source>
        <dbReference type="ARBA" id="ARBA00022970"/>
    </source>
</evidence>
<evidence type="ECO:0000313" key="7">
    <source>
        <dbReference type="EMBL" id="OMH40932.1"/>
    </source>
</evidence>
<keyword evidence="8" id="KW-1185">Reference proteome</keyword>
<dbReference type="PANTHER" id="PTHR43820:SF4">
    <property type="entry name" value="HIGH-AFFINITY BRANCHED-CHAIN AMINO ACID TRANSPORT ATP-BINDING PROTEIN LIVF"/>
    <property type="match status" value="1"/>
</dbReference>
<evidence type="ECO:0000256" key="2">
    <source>
        <dbReference type="ARBA" id="ARBA00022448"/>
    </source>
</evidence>
<dbReference type="InterPro" id="IPR003593">
    <property type="entry name" value="AAA+_ATPase"/>
</dbReference>
<dbReference type="GO" id="GO:0005524">
    <property type="term" value="F:ATP binding"/>
    <property type="evidence" value="ECO:0007669"/>
    <property type="project" value="UniProtKB-KW"/>
</dbReference>
<evidence type="ECO:0000259" key="6">
    <source>
        <dbReference type="PROSITE" id="PS50893"/>
    </source>
</evidence>
<accession>A0A1R1MM79</accession>
<dbReference type="OrthoDB" id="9805514at2"/>
<dbReference type="Proteomes" id="UP000187408">
    <property type="component" value="Unassembled WGS sequence"/>
</dbReference>
<dbReference type="Pfam" id="PF00005">
    <property type="entry name" value="ABC_tran"/>
    <property type="match status" value="1"/>
</dbReference>
<sequence length="248" mass="27151">MELPILTLNDVKLEIEGKPILRGVNLKINKGEIHSILGPNGAGKSTLASLIMGINGLKSPTSGEIIFENKIINGLSIYERAKLGITLAWQEPARFEGLTVEEYLRISGRHNPELDVEKCLLAVGLEPKLYLKRFVDASLSGGERKRVELASVLAMRPKLAILDEPDSGIDFASMEDIAGMIRALRDNGATVLMITHREEIAEISDRASLMCEGRIVQTGEPGEIGEKFKSACLKCEIRNPELFGGKDE</sequence>
<dbReference type="InterPro" id="IPR052156">
    <property type="entry name" value="BCAA_Transport_ATP-bd_LivF"/>
</dbReference>
<name>A0A1R1MM79_9BACT</name>
<dbReference type="STRING" id="1914305.BLW93_02495"/>
<reference evidence="7 8" key="1">
    <citation type="submission" date="2016-10" db="EMBL/GenBank/DDBJ databases">
        <title>Genome sequence of a sulfur-reducing bacterium Desulfurobacterium indicum K6013.</title>
        <authorList>
            <person name="Cao J."/>
            <person name="Shao Z."/>
            <person name="Alain K."/>
            <person name="Jebbar M."/>
        </authorList>
    </citation>
    <scope>NUCLEOTIDE SEQUENCE [LARGE SCALE GENOMIC DNA]</scope>
    <source>
        <strain evidence="7 8">K6013</strain>
    </source>
</reference>
<dbReference type="GO" id="GO:0015658">
    <property type="term" value="F:branched-chain amino acid transmembrane transporter activity"/>
    <property type="evidence" value="ECO:0007669"/>
    <property type="project" value="TreeGrafter"/>
</dbReference>
<dbReference type="EMBL" id="MOEN01000006">
    <property type="protein sequence ID" value="OMH40932.1"/>
    <property type="molecule type" value="Genomic_DNA"/>
</dbReference>
<dbReference type="InterPro" id="IPR027417">
    <property type="entry name" value="P-loop_NTPase"/>
</dbReference>
<proteinExistence type="inferred from homology"/>
<evidence type="ECO:0000256" key="1">
    <source>
        <dbReference type="ARBA" id="ARBA00005417"/>
    </source>
</evidence>